<keyword evidence="3" id="KW-0808">Transferase</keyword>
<accession>A0A370QUN4</accession>
<dbReference type="OrthoDB" id="9815923at2"/>
<protein>
    <submittedName>
        <fullName evidence="3">(Heptosyl)LPS beta-1,4-glucosyltransferase</fullName>
    </submittedName>
</protein>
<name>A0A370QUN4_9GAMM</name>
<comment type="similarity">
    <text evidence="1">Belongs to the glycosyltransferase 2 family. WaaE/KdtX subfamily.</text>
</comment>
<dbReference type="PANTHER" id="PTHR43630">
    <property type="entry name" value="POLY-BETA-1,6-N-ACETYL-D-GLUCOSAMINE SYNTHASE"/>
    <property type="match status" value="1"/>
</dbReference>
<dbReference type="Proteomes" id="UP000254848">
    <property type="component" value="Unassembled WGS sequence"/>
</dbReference>
<organism evidence="3 4">
    <name type="scientific">Enterobacillus tribolii</name>
    <dbReference type="NCBI Taxonomy" id="1487935"/>
    <lineage>
        <taxon>Bacteria</taxon>
        <taxon>Pseudomonadati</taxon>
        <taxon>Pseudomonadota</taxon>
        <taxon>Gammaproteobacteria</taxon>
        <taxon>Enterobacterales</taxon>
        <taxon>Hafniaceae</taxon>
        <taxon>Enterobacillus</taxon>
    </lineage>
</organism>
<evidence type="ECO:0000313" key="4">
    <source>
        <dbReference type="Proteomes" id="UP000254848"/>
    </source>
</evidence>
<dbReference type="EMBL" id="QRAP01000003">
    <property type="protein sequence ID" value="RDK92881.1"/>
    <property type="molecule type" value="Genomic_DNA"/>
</dbReference>
<proteinExistence type="inferred from homology"/>
<keyword evidence="4" id="KW-1185">Reference proteome</keyword>
<evidence type="ECO:0000313" key="3">
    <source>
        <dbReference type="EMBL" id="RDK92881.1"/>
    </source>
</evidence>
<dbReference type="GO" id="GO:0016740">
    <property type="term" value="F:transferase activity"/>
    <property type="evidence" value="ECO:0007669"/>
    <property type="project" value="UniProtKB-KW"/>
</dbReference>
<evidence type="ECO:0000259" key="2">
    <source>
        <dbReference type="Pfam" id="PF00535"/>
    </source>
</evidence>
<dbReference type="InterPro" id="IPR001173">
    <property type="entry name" value="Glyco_trans_2-like"/>
</dbReference>
<gene>
    <name evidence="3" type="ORF">C8D90_103274</name>
</gene>
<dbReference type="Pfam" id="PF00535">
    <property type="entry name" value="Glycos_transf_2"/>
    <property type="match status" value="1"/>
</dbReference>
<feature type="domain" description="Glycosyltransferase 2-like" evidence="2">
    <location>
        <begin position="7"/>
        <end position="127"/>
    </location>
</feature>
<evidence type="ECO:0000256" key="1">
    <source>
        <dbReference type="ARBA" id="ARBA00038494"/>
    </source>
</evidence>
<dbReference type="AlphaFoldDB" id="A0A370QUN4"/>
<sequence length="268" mass="30797">MERARLSVVMIAKNEAELIADCLRSADWADEIIVLDSGSTDDTVAIAERHGAKVFTHTQWEGFGKQRQQAQRYASGDYIFMIDADERITPPLRQAIESVLENPQPHRVYSCARRNLFLTRFMRHSGWYPDRVIRLYANAGYHYNDNLVHESLDYRDATVCRLDGDLLHLTCRDFFVFQRKQLGYAEEWSRQRFQAGKRCGLFSATAHGLGAFLKTWVLRAGFLDGKPGLLLAFVNAQYTFNKYAALWALARQQKAKHHDDESHLSGHL</sequence>
<dbReference type="PANTHER" id="PTHR43630:SF2">
    <property type="entry name" value="GLYCOSYLTRANSFERASE"/>
    <property type="match status" value="1"/>
</dbReference>
<comment type="caution">
    <text evidence="3">The sequence shown here is derived from an EMBL/GenBank/DDBJ whole genome shotgun (WGS) entry which is preliminary data.</text>
</comment>
<dbReference type="Gene3D" id="3.90.550.10">
    <property type="entry name" value="Spore Coat Polysaccharide Biosynthesis Protein SpsA, Chain A"/>
    <property type="match status" value="1"/>
</dbReference>
<dbReference type="CDD" id="cd02511">
    <property type="entry name" value="Beta4Glucosyltransferase"/>
    <property type="match status" value="1"/>
</dbReference>
<reference evidence="3 4" key="1">
    <citation type="submission" date="2018-07" db="EMBL/GenBank/DDBJ databases">
        <title>Genomic Encyclopedia of Type Strains, Phase IV (KMG-IV): sequencing the most valuable type-strain genomes for metagenomic binning, comparative biology and taxonomic classification.</title>
        <authorList>
            <person name="Goeker M."/>
        </authorList>
    </citation>
    <scope>NUCLEOTIDE SEQUENCE [LARGE SCALE GENOMIC DNA]</scope>
    <source>
        <strain evidence="3 4">DSM 103736</strain>
    </source>
</reference>
<dbReference type="InterPro" id="IPR029044">
    <property type="entry name" value="Nucleotide-diphossugar_trans"/>
</dbReference>
<dbReference type="RefSeq" id="WP_115458065.1">
    <property type="nucleotide sequence ID" value="NZ_QRAP01000003.1"/>
</dbReference>
<dbReference type="SUPFAM" id="SSF53448">
    <property type="entry name" value="Nucleotide-diphospho-sugar transferases"/>
    <property type="match status" value="1"/>
</dbReference>